<dbReference type="Gene3D" id="3.40.640.10">
    <property type="entry name" value="Type I PLP-dependent aspartate aminotransferase-like (Major domain)"/>
    <property type="match status" value="1"/>
</dbReference>
<keyword evidence="4 5" id="KW-0663">Pyridoxal phosphate</keyword>
<dbReference type="InterPro" id="IPR000277">
    <property type="entry name" value="Cys/Met-Metab_PyrdxlP-dep_enz"/>
</dbReference>
<dbReference type="Proteomes" id="UP000264217">
    <property type="component" value="Unassembled WGS sequence"/>
</dbReference>
<name>A0A372NWW3_9SPHI</name>
<dbReference type="GO" id="GO:0005737">
    <property type="term" value="C:cytoplasm"/>
    <property type="evidence" value="ECO:0007669"/>
    <property type="project" value="TreeGrafter"/>
</dbReference>
<dbReference type="GO" id="GO:0071269">
    <property type="term" value="P:L-homocysteine biosynthetic process"/>
    <property type="evidence" value="ECO:0007669"/>
    <property type="project" value="TreeGrafter"/>
</dbReference>
<dbReference type="EMBL" id="QWDC01000001">
    <property type="protein sequence ID" value="RFZ94351.1"/>
    <property type="molecule type" value="Genomic_DNA"/>
</dbReference>
<accession>A0A372NWW3</accession>
<comment type="cofactor">
    <cofactor evidence="1 6">
        <name>pyridoxal 5'-phosphate</name>
        <dbReference type="ChEBI" id="CHEBI:597326"/>
    </cofactor>
</comment>
<keyword evidence="8" id="KW-1185">Reference proteome</keyword>
<keyword evidence="3 7" id="KW-0808">Transferase</keyword>
<dbReference type="NCBIfam" id="TIGR01326">
    <property type="entry name" value="OAH_OAS_sulfhy"/>
    <property type="match status" value="1"/>
</dbReference>
<evidence type="ECO:0000313" key="7">
    <source>
        <dbReference type="EMBL" id="RFZ94351.1"/>
    </source>
</evidence>
<dbReference type="FunFam" id="3.40.640.10:FF:000035">
    <property type="entry name" value="O-succinylhomoserine sulfhydrylase"/>
    <property type="match status" value="1"/>
</dbReference>
<dbReference type="InterPro" id="IPR015422">
    <property type="entry name" value="PyrdxlP-dep_Trfase_small"/>
</dbReference>
<dbReference type="SUPFAM" id="SSF53383">
    <property type="entry name" value="PLP-dependent transferases"/>
    <property type="match status" value="1"/>
</dbReference>
<dbReference type="GO" id="GO:0030170">
    <property type="term" value="F:pyridoxal phosphate binding"/>
    <property type="evidence" value="ECO:0007669"/>
    <property type="project" value="InterPro"/>
</dbReference>
<organism evidence="7 8">
    <name type="scientific">Mucilaginibacter conchicola</name>
    <dbReference type="NCBI Taxonomy" id="2303333"/>
    <lineage>
        <taxon>Bacteria</taxon>
        <taxon>Pseudomonadati</taxon>
        <taxon>Bacteroidota</taxon>
        <taxon>Sphingobacteriia</taxon>
        <taxon>Sphingobacteriales</taxon>
        <taxon>Sphingobacteriaceae</taxon>
        <taxon>Mucilaginibacter</taxon>
    </lineage>
</organism>
<dbReference type="OrthoDB" id="9773476at2"/>
<protein>
    <submittedName>
        <fullName evidence="7">O-acetylhomoserine aminocarboxypropyltransferase/cysteine synthase</fullName>
    </submittedName>
</protein>
<comment type="similarity">
    <text evidence="2 6">Belongs to the trans-sulfuration enzymes family.</text>
</comment>
<evidence type="ECO:0000313" key="8">
    <source>
        <dbReference type="Proteomes" id="UP000264217"/>
    </source>
</evidence>
<dbReference type="CDD" id="cd00614">
    <property type="entry name" value="CGS_like"/>
    <property type="match status" value="1"/>
</dbReference>
<evidence type="ECO:0000256" key="6">
    <source>
        <dbReference type="RuleBase" id="RU362118"/>
    </source>
</evidence>
<dbReference type="PANTHER" id="PTHR43797">
    <property type="entry name" value="HOMOCYSTEINE/CYSTEINE SYNTHASE"/>
    <property type="match status" value="1"/>
</dbReference>
<evidence type="ECO:0000256" key="3">
    <source>
        <dbReference type="ARBA" id="ARBA00022679"/>
    </source>
</evidence>
<dbReference type="PANTHER" id="PTHR43797:SF2">
    <property type="entry name" value="HOMOCYSTEINE_CYSTEINE SYNTHASE"/>
    <property type="match status" value="1"/>
</dbReference>
<evidence type="ECO:0000256" key="4">
    <source>
        <dbReference type="ARBA" id="ARBA00022898"/>
    </source>
</evidence>
<dbReference type="GO" id="GO:0006535">
    <property type="term" value="P:cysteine biosynthetic process from serine"/>
    <property type="evidence" value="ECO:0007669"/>
    <property type="project" value="TreeGrafter"/>
</dbReference>
<reference evidence="7 8" key="1">
    <citation type="submission" date="2018-08" db="EMBL/GenBank/DDBJ databases">
        <title>Mucilaginibacter sp. MYSH2.</title>
        <authorList>
            <person name="Seo T."/>
        </authorList>
    </citation>
    <scope>NUCLEOTIDE SEQUENCE [LARGE SCALE GENOMIC DNA]</scope>
    <source>
        <strain evidence="7 8">MYSH2</strain>
    </source>
</reference>
<evidence type="ECO:0000256" key="2">
    <source>
        <dbReference type="ARBA" id="ARBA00009077"/>
    </source>
</evidence>
<dbReference type="Gene3D" id="3.90.1150.10">
    <property type="entry name" value="Aspartate Aminotransferase, domain 1"/>
    <property type="match status" value="1"/>
</dbReference>
<gene>
    <name evidence="7" type="ORF">D0C36_01995</name>
</gene>
<comment type="caution">
    <text evidence="7">The sequence shown here is derived from an EMBL/GenBank/DDBJ whole genome shotgun (WGS) entry which is preliminary data.</text>
</comment>
<dbReference type="InterPro" id="IPR006235">
    <property type="entry name" value="OAc-hSer/O-AcSer_sulfhydrylase"/>
</dbReference>
<dbReference type="GO" id="GO:0019346">
    <property type="term" value="P:transsulfuration"/>
    <property type="evidence" value="ECO:0007669"/>
    <property type="project" value="InterPro"/>
</dbReference>
<feature type="modified residue" description="N6-(pyridoxal phosphate)lysine" evidence="5">
    <location>
        <position position="208"/>
    </location>
</feature>
<dbReference type="InterPro" id="IPR015421">
    <property type="entry name" value="PyrdxlP-dep_Trfase_major"/>
</dbReference>
<dbReference type="PIRSF" id="PIRSF001434">
    <property type="entry name" value="CGS"/>
    <property type="match status" value="1"/>
</dbReference>
<dbReference type="GO" id="GO:0003961">
    <property type="term" value="F:O-acetylhomoserine aminocarboxypropyltransferase activity"/>
    <property type="evidence" value="ECO:0007669"/>
    <property type="project" value="TreeGrafter"/>
</dbReference>
<sequence>MSALKFETLQLHAGQEVDPATGSRAVPLYQTTSYVFNSAEHGANLFALKEFGNIYTRLMNPTTDVFEKRIAALEGGVAALATASGQAAQFIALNNILQAGDNFVTSPYLYGGTYNQFKVAFKRLGIEVRFAEDDSAENLEKHIDAKTKAIYVETIGNPGFNIPDFDKVSALAKKHDLPLIVDNTFAAGGYLFRPLQHGANIVVESTTKWINGHGTSIGGVIVDGGNYNWGNGKFSQFTEPSEGYHGLIFNDVFGINGPFGNINFIIRARVEGLRDFGPSQSPFNSWLNIQGLETLSLRVQRHVDNALELAKWLEQHPQVEKVNYPGLESSPNHVNAKKYLKNGFGAVLSFEVKGGQENASAVIDSLKLVSHLANVGDSKTLIIQPSVTTHQQLSDTEQLSAGVTPALLRVAVGIEHIDDIKADFEQAFAKIGALEYA</sequence>
<dbReference type="RefSeq" id="WP_117389914.1">
    <property type="nucleotide sequence ID" value="NZ_QWDC01000001.1"/>
</dbReference>
<proteinExistence type="inferred from homology"/>
<dbReference type="InterPro" id="IPR015424">
    <property type="entry name" value="PyrdxlP-dep_Trfase"/>
</dbReference>
<evidence type="ECO:0000256" key="1">
    <source>
        <dbReference type="ARBA" id="ARBA00001933"/>
    </source>
</evidence>
<dbReference type="GO" id="GO:0004124">
    <property type="term" value="F:cysteine synthase activity"/>
    <property type="evidence" value="ECO:0007669"/>
    <property type="project" value="TreeGrafter"/>
</dbReference>
<evidence type="ECO:0000256" key="5">
    <source>
        <dbReference type="PIRSR" id="PIRSR001434-2"/>
    </source>
</evidence>
<dbReference type="Pfam" id="PF01053">
    <property type="entry name" value="Cys_Met_Meta_PP"/>
    <property type="match status" value="1"/>
</dbReference>
<dbReference type="AlphaFoldDB" id="A0A372NWW3"/>